<feature type="domain" description="Helicase C-terminal" evidence="11">
    <location>
        <begin position="416"/>
        <end position="598"/>
    </location>
</feature>
<keyword evidence="5 8" id="KW-0694">RNA-binding</keyword>
<dbReference type="CDD" id="cd18787">
    <property type="entry name" value="SF2_C_DEAD"/>
    <property type="match status" value="1"/>
</dbReference>
<dbReference type="InterPro" id="IPR011545">
    <property type="entry name" value="DEAD/DEAH_box_helicase_dom"/>
</dbReference>
<evidence type="ECO:0000256" key="7">
    <source>
        <dbReference type="RuleBase" id="RU000492"/>
    </source>
</evidence>
<proteinExistence type="inferred from homology"/>
<evidence type="ECO:0000259" key="10">
    <source>
        <dbReference type="PROSITE" id="PS51192"/>
    </source>
</evidence>
<comment type="similarity">
    <text evidence="7">Belongs to the DEAD box helicase family.</text>
</comment>
<evidence type="ECO:0000259" key="12">
    <source>
        <dbReference type="PROSITE" id="PS51195"/>
    </source>
</evidence>
<keyword evidence="2 7" id="KW-0378">Hydrolase</keyword>
<evidence type="ECO:0000313" key="13">
    <source>
        <dbReference type="EMBL" id="KAF7274293.1"/>
    </source>
</evidence>
<dbReference type="SMART" id="SM01178">
    <property type="entry name" value="DUF4217"/>
    <property type="match status" value="1"/>
</dbReference>
<keyword evidence="14" id="KW-1185">Reference proteome</keyword>
<protein>
    <recommendedName>
        <fullName evidence="8">ATP-dependent RNA helicase</fullName>
        <ecNumber evidence="8">3.6.4.13</ecNumber>
    </recommendedName>
</protein>
<evidence type="ECO:0000256" key="4">
    <source>
        <dbReference type="ARBA" id="ARBA00022840"/>
    </source>
</evidence>
<comment type="catalytic activity">
    <reaction evidence="8">
        <text>ATP + H2O = ADP + phosphate + H(+)</text>
        <dbReference type="Rhea" id="RHEA:13065"/>
        <dbReference type="ChEBI" id="CHEBI:15377"/>
        <dbReference type="ChEBI" id="CHEBI:15378"/>
        <dbReference type="ChEBI" id="CHEBI:30616"/>
        <dbReference type="ChEBI" id="CHEBI:43474"/>
        <dbReference type="ChEBI" id="CHEBI:456216"/>
        <dbReference type="EC" id="3.6.4.13"/>
    </reaction>
</comment>
<dbReference type="SMART" id="SM00490">
    <property type="entry name" value="HELICc"/>
    <property type="match status" value="1"/>
</dbReference>
<feature type="domain" description="DEAD-box RNA helicase Q" evidence="12">
    <location>
        <begin position="144"/>
        <end position="172"/>
    </location>
</feature>
<dbReference type="Pfam" id="PF13959">
    <property type="entry name" value="CTE_SPB4"/>
    <property type="match status" value="1"/>
</dbReference>
<feature type="compositionally biased region" description="Basic and acidic residues" evidence="9">
    <location>
        <begin position="698"/>
        <end position="707"/>
    </location>
</feature>
<dbReference type="PROSITE" id="PS51195">
    <property type="entry name" value="Q_MOTIF"/>
    <property type="match status" value="1"/>
</dbReference>
<evidence type="ECO:0000259" key="11">
    <source>
        <dbReference type="PROSITE" id="PS51194"/>
    </source>
</evidence>
<dbReference type="Pfam" id="PF00270">
    <property type="entry name" value="DEAD"/>
    <property type="match status" value="1"/>
</dbReference>
<dbReference type="Pfam" id="PF00271">
    <property type="entry name" value="Helicase_C"/>
    <property type="match status" value="1"/>
</dbReference>
<dbReference type="PANTHER" id="PTHR24031">
    <property type="entry name" value="RNA HELICASE"/>
    <property type="match status" value="1"/>
</dbReference>
<dbReference type="EC" id="3.6.4.13" evidence="8"/>
<dbReference type="GO" id="GO:0010468">
    <property type="term" value="P:regulation of gene expression"/>
    <property type="evidence" value="ECO:0007669"/>
    <property type="project" value="UniProtKB-ARBA"/>
</dbReference>
<evidence type="ECO:0000256" key="3">
    <source>
        <dbReference type="ARBA" id="ARBA00022806"/>
    </source>
</evidence>
<keyword evidence="4 7" id="KW-0067">ATP-binding</keyword>
<dbReference type="Proteomes" id="UP000625711">
    <property type="component" value="Unassembled WGS sequence"/>
</dbReference>
<evidence type="ECO:0000256" key="8">
    <source>
        <dbReference type="RuleBase" id="RU365068"/>
    </source>
</evidence>
<feature type="short sequence motif" description="Q motif" evidence="6">
    <location>
        <begin position="144"/>
        <end position="172"/>
    </location>
</feature>
<dbReference type="PROSITE" id="PS51192">
    <property type="entry name" value="HELICASE_ATP_BIND_1"/>
    <property type="match status" value="1"/>
</dbReference>
<dbReference type="GO" id="GO:0003723">
    <property type="term" value="F:RNA binding"/>
    <property type="evidence" value="ECO:0007669"/>
    <property type="project" value="UniProtKB-UniRule"/>
</dbReference>
<evidence type="ECO:0000256" key="5">
    <source>
        <dbReference type="ARBA" id="ARBA00022884"/>
    </source>
</evidence>
<evidence type="ECO:0000313" key="14">
    <source>
        <dbReference type="Proteomes" id="UP000625711"/>
    </source>
</evidence>
<accession>A0A834I905</accession>
<evidence type="ECO:0000256" key="1">
    <source>
        <dbReference type="ARBA" id="ARBA00022741"/>
    </source>
</evidence>
<organism evidence="13 14">
    <name type="scientific">Rhynchophorus ferrugineus</name>
    <name type="common">Red palm weevil</name>
    <name type="synonym">Curculio ferrugineus</name>
    <dbReference type="NCBI Taxonomy" id="354439"/>
    <lineage>
        <taxon>Eukaryota</taxon>
        <taxon>Metazoa</taxon>
        <taxon>Ecdysozoa</taxon>
        <taxon>Arthropoda</taxon>
        <taxon>Hexapoda</taxon>
        <taxon>Insecta</taxon>
        <taxon>Pterygota</taxon>
        <taxon>Neoptera</taxon>
        <taxon>Endopterygota</taxon>
        <taxon>Coleoptera</taxon>
        <taxon>Polyphaga</taxon>
        <taxon>Cucujiformia</taxon>
        <taxon>Curculionidae</taxon>
        <taxon>Dryophthorinae</taxon>
        <taxon>Rhynchophorus</taxon>
    </lineage>
</organism>
<dbReference type="InterPro" id="IPR000629">
    <property type="entry name" value="RNA-helicase_DEAD-box_CS"/>
</dbReference>
<feature type="domain" description="Helicase ATP-binding" evidence="10">
    <location>
        <begin position="175"/>
        <end position="381"/>
    </location>
</feature>
<evidence type="ECO:0000256" key="2">
    <source>
        <dbReference type="ARBA" id="ARBA00022801"/>
    </source>
</evidence>
<comment type="caution">
    <text evidence="13">The sequence shown here is derived from an EMBL/GenBank/DDBJ whole genome shotgun (WGS) entry which is preliminary data.</text>
</comment>
<evidence type="ECO:0000256" key="6">
    <source>
        <dbReference type="PROSITE-ProRule" id="PRU00552"/>
    </source>
</evidence>
<reference evidence="13" key="1">
    <citation type="submission" date="2020-08" db="EMBL/GenBank/DDBJ databases">
        <title>Genome sequencing and assembly of the red palm weevil Rhynchophorus ferrugineus.</title>
        <authorList>
            <person name="Dias G.B."/>
            <person name="Bergman C.M."/>
            <person name="Manee M."/>
        </authorList>
    </citation>
    <scope>NUCLEOTIDE SEQUENCE</scope>
    <source>
        <strain evidence="13">AA-2017</strain>
        <tissue evidence="13">Whole larva</tissue>
    </source>
</reference>
<gene>
    <name evidence="13" type="ORF">GWI33_013035</name>
</gene>
<dbReference type="InterPro" id="IPR014014">
    <property type="entry name" value="RNA_helicase_DEAD_Q_motif"/>
</dbReference>
<dbReference type="GO" id="GO:0003724">
    <property type="term" value="F:RNA helicase activity"/>
    <property type="evidence" value="ECO:0007669"/>
    <property type="project" value="UniProtKB-EC"/>
</dbReference>
<name>A0A834I905_RHYFE</name>
<feature type="compositionally biased region" description="Basic residues" evidence="9">
    <location>
        <begin position="732"/>
        <end position="742"/>
    </location>
</feature>
<dbReference type="PROSITE" id="PS51194">
    <property type="entry name" value="HELICASE_CTER"/>
    <property type="match status" value="1"/>
</dbReference>
<keyword evidence="1 7" id="KW-0547">Nucleotide-binding</keyword>
<feature type="region of interest" description="Disordered" evidence="9">
    <location>
        <begin position="694"/>
        <end position="742"/>
    </location>
</feature>
<dbReference type="InterPro" id="IPR025313">
    <property type="entry name" value="SPB4-like_CTE"/>
</dbReference>
<dbReference type="OrthoDB" id="422663at2759"/>
<comment type="domain">
    <text evidence="8">The Q motif is unique to and characteristic of the DEAD box family of RNA helicases and controls ATP binding and hydrolysis.</text>
</comment>
<dbReference type="GO" id="GO:0005524">
    <property type="term" value="F:ATP binding"/>
    <property type="evidence" value="ECO:0007669"/>
    <property type="project" value="UniProtKB-UniRule"/>
</dbReference>
<dbReference type="InterPro" id="IPR014001">
    <property type="entry name" value="Helicase_ATP-bd"/>
</dbReference>
<dbReference type="Gene3D" id="3.40.50.300">
    <property type="entry name" value="P-loop containing nucleotide triphosphate hydrolases"/>
    <property type="match status" value="2"/>
</dbReference>
<evidence type="ECO:0000256" key="9">
    <source>
        <dbReference type="SAM" id="MobiDB-lite"/>
    </source>
</evidence>
<dbReference type="PROSITE" id="PS00039">
    <property type="entry name" value="DEAD_ATP_HELICASE"/>
    <property type="match status" value="1"/>
</dbReference>
<dbReference type="SMART" id="SM00487">
    <property type="entry name" value="DEXDc"/>
    <property type="match status" value="1"/>
</dbReference>
<dbReference type="GO" id="GO:0016787">
    <property type="term" value="F:hydrolase activity"/>
    <property type="evidence" value="ECO:0007669"/>
    <property type="project" value="UniProtKB-KW"/>
</dbReference>
<dbReference type="AlphaFoldDB" id="A0A834I905"/>
<dbReference type="InterPro" id="IPR027417">
    <property type="entry name" value="P-loop_NTPase"/>
</dbReference>
<sequence>MTSFAFKFNSNAKQPVAKVFRKKSVGSNENTKSVKNYLIRNSVKESKSDVDDINKNVKDTFRKKGNIHLQSTNKEFENTGENSQTFIKRKNKKEKTVPLKIQENTEQGNHLKQHSLFSEKYKNLYVNINIKGKSVIEKVFSAGNQFKSLNIHKHILSNLEKHNFNILTNVQEKAIPTVLESQNVLIRSQTGSGKTLVYAVPMLNRLVNINPKIQRSDGVQAIVVVPTRELVLQTVDLFKKLNTFQWIIVGHLCGGENRKTEKDRLRKGVHILIGTPGRLLDHILHTSALNIKKVNCLVLDEADRLLDMGFKKDIVKLVEELDNQTKYSTYDPLALLKNKSVESKDSSVTVTIKRQCMLLSATLSKEIAELADFTMKEHIYIDALDEAATTNPEHMIIPNSVKQEFIITFVKHRLVMLSALLISKSKQKDCKIFVFMATSHMVDFHYELLKKYLLKMPQSRGKLKMGDVVLMENFAEEQSDDEEDTLDIELFKLHGSMDQSVRKEVFMGFKKAKRGVLLCTDVAARGLDVPEADCIIQYTGPQSDEDYLHRVGRTGRAGKPGSAIIFLTHEEQEFVSRLQEHKVFLQEHSSKDLLRNLMVFMEEQDQDQATLMLQRRYETAIANNKDLHKMACFAYSTWARFYSSFPNKLKSVFNFKKANLGHYVTSFGLKETPTSVARIIKGQTNRTEPKRLNKKLANHGDNEELRRPLQKRPIKSVSLTTSEFSSGLEPVKKKRKKNNFVD</sequence>
<comment type="function">
    <text evidence="8">RNA helicase.</text>
</comment>
<dbReference type="SUPFAM" id="SSF52540">
    <property type="entry name" value="P-loop containing nucleoside triphosphate hydrolases"/>
    <property type="match status" value="1"/>
</dbReference>
<dbReference type="EMBL" id="JAACXV010012939">
    <property type="protein sequence ID" value="KAF7274293.1"/>
    <property type="molecule type" value="Genomic_DNA"/>
</dbReference>
<keyword evidence="3 7" id="KW-0347">Helicase</keyword>
<dbReference type="InterPro" id="IPR001650">
    <property type="entry name" value="Helicase_C-like"/>
</dbReference>